<feature type="transmembrane region" description="Helical" evidence="11">
    <location>
        <begin position="183"/>
        <end position="204"/>
    </location>
</feature>
<accession>S0FHQ9</accession>
<evidence type="ECO:0000313" key="14">
    <source>
        <dbReference type="Proteomes" id="UP000014155"/>
    </source>
</evidence>
<dbReference type="InterPro" id="IPR012160">
    <property type="entry name" value="LtaS-like"/>
</dbReference>
<feature type="binding site" evidence="9">
    <location>
        <position position="445"/>
    </location>
    <ligand>
        <name>substrate</name>
    </ligand>
</feature>
<feature type="binding site" evidence="10">
    <location>
        <position position="506"/>
    </location>
    <ligand>
        <name>Mn(2+)</name>
        <dbReference type="ChEBI" id="CHEBI:29035"/>
    </ligand>
</feature>
<evidence type="ECO:0000256" key="6">
    <source>
        <dbReference type="ARBA" id="ARBA00022989"/>
    </source>
</evidence>
<feature type="transmembrane region" description="Helical" evidence="11">
    <location>
        <begin position="31"/>
        <end position="52"/>
    </location>
</feature>
<feature type="transmembrane region" description="Helical" evidence="11">
    <location>
        <begin position="149"/>
        <end position="171"/>
    </location>
</feature>
<organism evidence="13 14">
    <name type="scientific">Ruminiclostridium cellobioparum subsp. termitidis CT1112</name>
    <dbReference type="NCBI Taxonomy" id="1195236"/>
    <lineage>
        <taxon>Bacteria</taxon>
        <taxon>Bacillati</taxon>
        <taxon>Bacillota</taxon>
        <taxon>Clostridia</taxon>
        <taxon>Eubacteriales</taxon>
        <taxon>Oscillospiraceae</taxon>
        <taxon>Ruminiclostridium</taxon>
    </lineage>
</organism>
<comment type="caution">
    <text evidence="13">The sequence shown here is derived from an EMBL/GenBank/DDBJ whole genome shotgun (WGS) entry which is preliminary data.</text>
</comment>
<feature type="binding site" evidence="10">
    <location>
        <position position="505"/>
    </location>
    <ligand>
        <name>Mn(2+)</name>
        <dbReference type="ChEBI" id="CHEBI:29035"/>
    </ligand>
</feature>
<dbReference type="GO" id="GO:0046872">
    <property type="term" value="F:metal ion binding"/>
    <property type="evidence" value="ECO:0007669"/>
    <property type="project" value="UniProtKB-KW"/>
</dbReference>
<evidence type="ECO:0000256" key="1">
    <source>
        <dbReference type="ARBA" id="ARBA00004651"/>
    </source>
</evidence>
<evidence type="ECO:0000256" key="11">
    <source>
        <dbReference type="SAM" id="Phobius"/>
    </source>
</evidence>
<evidence type="ECO:0000256" key="7">
    <source>
        <dbReference type="ARBA" id="ARBA00023136"/>
    </source>
</evidence>
<name>S0FHQ9_RUMCE</name>
<gene>
    <name evidence="13" type="ORF">CTER_3204</name>
</gene>
<evidence type="ECO:0000256" key="10">
    <source>
        <dbReference type="PIRSR" id="PIRSR005091-3"/>
    </source>
</evidence>
<dbReference type="EMBL" id="AORV01000044">
    <property type="protein sequence ID" value="EMS71042.1"/>
    <property type="molecule type" value="Genomic_DNA"/>
</dbReference>
<dbReference type="Gene3D" id="3.30.1120.170">
    <property type="match status" value="1"/>
</dbReference>
<dbReference type="GO" id="GO:0005886">
    <property type="term" value="C:plasma membrane"/>
    <property type="evidence" value="ECO:0007669"/>
    <property type="project" value="UniProtKB-SubCell"/>
</dbReference>
<keyword evidence="5 11" id="KW-0812">Transmembrane</keyword>
<feature type="transmembrane region" description="Helical" evidence="11">
    <location>
        <begin position="68"/>
        <end position="88"/>
    </location>
</feature>
<dbReference type="InterPro" id="IPR000917">
    <property type="entry name" value="Sulfatase_N"/>
</dbReference>
<keyword evidence="14" id="KW-1185">Reference proteome</keyword>
<keyword evidence="9" id="KW-0479">Metal-binding</keyword>
<dbReference type="PIRSF" id="PIRSF005091">
    <property type="entry name" value="Mmb_sulf_HI1246"/>
    <property type="match status" value="1"/>
</dbReference>
<dbReference type="SUPFAM" id="SSF53649">
    <property type="entry name" value="Alkaline phosphatase-like"/>
    <property type="match status" value="1"/>
</dbReference>
<evidence type="ECO:0000313" key="13">
    <source>
        <dbReference type="EMBL" id="EMS71042.1"/>
    </source>
</evidence>
<evidence type="ECO:0000256" key="2">
    <source>
        <dbReference type="ARBA" id="ARBA00004936"/>
    </source>
</evidence>
<evidence type="ECO:0000256" key="4">
    <source>
        <dbReference type="ARBA" id="ARBA00022475"/>
    </source>
</evidence>
<dbReference type="Proteomes" id="UP000014155">
    <property type="component" value="Unassembled WGS sequence"/>
</dbReference>
<feature type="transmembrane region" description="Helical" evidence="11">
    <location>
        <begin position="94"/>
        <end position="115"/>
    </location>
</feature>
<dbReference type="PATRIC" id="fig|1195236.3.peg.3427"/>
<dbReference type="Gene3D" id="3.40.720.10">
    <property type="entry name" value="Alkaline Phosphatase, subunit A"/>
    <property type="match status" value="1"/>
</dbReference>
<dbReference type="AlphaFoldDB" id="S0FHQ9"/>
<protein>
    <submittedName>
        <fullName evidence="13">Sulfatase</fullName>
    </submittedName>
</protein>
<feature type="domain" description="Sulfatase N-terminal" evidence="12">
    <location>
        <begin position="282"/>
        <end position="567"/>
    </location>
</feature>
<dbReference type="InterPro" id="IPR050448">
    <property type="entry name" value="OpgB/LTA_synthase_biosynth"/>
</dbReference>
<dbReference type="Pfam" id="PF00884">
    <property type="entry name" value="Sulfatase"/>
    <property type="match status" value="1"/>
</dbReference>
<evidence type="ECO:0000256" key="3">
    <source>
        <dbReference type="ARBA" id="ARBA00009983"/>
    </source>
</evidence>
<feature type="binding site" evidence="10">
    <location>
        <position position="290"/>
    </location>
    <ligand>
        <name>Mn(2+)</name>
        <dbReference type="ChEBI" id="CHEBI:29035"/>
    </ligand>
</feature>
<dbReference type="eggNOG" id="COG1368">
    <property type="taxonomic scope" value="Bacteria"/>
</dbReference>
<comment type="similarity">
    <text evidence="3">Belongs to the LTA synthase family.</text>
</comment>
<keyword evidence="6 11" id="KW-1133">Transmembrane helix</keyword>
<feature type="active site" evidence="8">
    <location>
        <position position="332"/>
    </location>
</feature>
<keyword evidence="9" id="KW-0464">Manganese</keyword>
<keyword evidence="7 11" id="KW-0472">Membrane</keyword>
<keyword evidence="4" id="KW-1003">Cell membrane</keyword>
<evidence type="ECO:0000256" key="9">
    <source>
        <dbReference type="PIRSR" id="PIRSR005091-2"/>
    </source>
</evidence>
<dbReference type="STRING" id="1195236.CTER_3204"/>
<dbReference type="PANTHER" id="PTHR47371:SF3">
    <property type="entry name" value="PHOSPHOGLYCEROL TRANSFERASE I"/>
    <property type="match status" value="1"/>
</dbReference>
<sequence length="627" mass="71682">MMAKTSYGITVAHRRGTKRGDGFLGYLVQEWLLFLTFGMLLIKSIILMGFVYSHNQSMIDMSRGIKNITYMPVCAAFLLIVTAFSFLAKNRGRLWLLLILNLLVSFLFAFDAVYLRASGNFLSTQLLRQTGNLNNLWDSIFAMFRPCDIAFFFDIPIIAVLLIISRNLVYYDSPLFTSLKARLTAFFTVIILSAGYLAASHITIDVYGHNKNNYIFYTHWNPAQTICNISPMGYHVYDCYVFFSDFKPYRLSAKNRNEIQAWIDQKNEKLPSNRYKGIYKGKNLLVLQVESLENFVVGQAVDGQEITPSLNKLLPNSIYFDNYYAQVNEGTSSDADLMTNTSVFPIRNGSTFFRFPYTSYNSLPAIMGRHGYNTKAIHPDNGEYWNWMKALGNMGFHECIDARSFKMDEIIFLGLSDGSFLRQVKDTVISQKTPFYNFMVTLSSHSPFEMPVWHRKLKLDQTLGETKLGGYFQSINYTDGCIGTFIDELDKSGVLDNTVLVIYGDHDSVHKYFNDEIQSIKPSQAWWLDNDKRIPLIIYSKGQKPETIHTNGGQIDLMPTLLNLFGIDESEYESTVFGRNLLNTREDYVLLSSGEFRGSIGETKKAEVLKGLEYADMAIRSDFFRNK</sequence>
<dbReference type="CDD" id="cd16015">
    <property type="entry name" value="LTA_synthase"/>
    <property type="match status" value="1"/>
</dbReference>
<evidence type="ECO:0000259" key="12">
    <source>
        <dbReference type="Pfam" id="PF00884"/>
    </source>
</evidence>
<evidence type="ECO:0000256" key="8">
    <source>
        <dbReference type="PIRSR" id="PIRSR005091-1"/>
    </source>
</evidence>
<proteinExistence type="inferred from homology"/>
<comment type="pathway">
    <text evidence="2">Cell wall biogenesis; lipoteichoic acid biosynthesis.</text>
</comment>
<dbReference type="InterPro" id="IPR017850">
    <property type="entry name" value="Alkaline_phosphatase_core_sf"/>
</dbReference>
<dbReference type="RefSeq" id="WP_004627333.1">
    <property type="nucleotide sequence ID" value="NZ_AORV01000044.1"/>
</dbReference>
<comment type="subcellular location">
    <subcellularLocation>
        <location evidence="1">Cell membrane</location>
        <topology evidence="1">Multi-pass membrane protein</topology>
    </subcellularLocation>
</comment>
<reference evidence="13 14" key="1">
    <citation type="journal article" date="2013" name="Genome Announc.">
        <title>Draft Genome Sequence of the Cellulolytic, Mesophilic, Anaerobic Bacterium Clostridium termitidis Strain CT1112 (DSM 5398).</title>
        <authorList>
            <person name="Lal S."/>
            <person name="Ramachandran U."/>
            <person name="Zhang X."/>
            <person name="Munir R."/>
            <person name="Sparling R."/>
            <person name="Levin D.B."/>
        </authorList>
    </citation>
    <scope>NUCLEOTIDE SEQUENCE [LARGE SCALE GENOMIC DNA]</scope>
    <source>
        <strain evidence="13 14">CT1112</strain>
    </source>
</reference>
<evidence type="ECO:0000256" key="5">
    <source>
        <dbReference type="ARBA" id="ARBA00022692"/>
    </source>
</evidence>
<dbReference type="PANTHER" id="PTHR47371">
    <property type="entry name" value="LIPOTEICHOIC ACID SYNTHASE"/>
    <property type="match status" value="1"/>
</dbReference>